<keyword evidence="6 7" id="KW-0479">Metal-binding</keyword>
<comment type="similarity">
    <text evidence="3 7">Belongs to the inositol monophosphatase superfamily.</text>
</comment>
<dbReference type="PANTHER" id="PTHR20854">
    <property type="entry name" value="INOSITOL MONOPHOSPHATASE"/>
    <property type="match status" value="1"/>
</dbReference>
<proteinExistence type="inferred from homology"/>
<evidence type="ECO:0000256" key="3">
    <source>
        <dbReference type="ARBA" id="ARBA00009759"/>
    </source>
</evidence>
<reference evidence="8 9" key="2">
    <citation type="submission" date="2017-09" db="EMBL/GenBank/DDBJ databases">
        <title>The genome of whitefly Bemisia tabaci, a global crop pest, provides novel insights into virus transmission, host adaptation and insecticide resistance.</title>
        <authorList>
            <person name="Kaur N."/>
            <person name="Kliot A."/>
            <person name="Pinheiro P.V."/>
            <person name="Luan J."/>
            <person name="Zheng Y."/>
            <person name="Liu W."/>
            <person name="Sun H."/>
            <person name="Yang X."/>
            <person name="Xu Y."/>
            <person name="Luo Y."/>
            <person name="Kruse A."/>
            <person name="Fisher T.W."/>
            <person name="Nelson D.R."/>
            <person name="Elimelech M."/>
            <person name="MacCoss M."/>
            <person name="Johnson R."/>
            <person name="Cohen E."/>
            <person name="Hunter W.B."/>
            <person name="Brown J.K."/>
            <person name="Jander G."/>
            <person name="Cilia M."/>
            <person name="Douglas A.E."/>
            <person name="Ghanim M."/>
            <person name="Simmons A.M."/>
            <person name="Wintermantel W.M."/>
            <person name="Ling K.-S."/>
            <person name="Fei Z."/>
        </authorList>
    </citation>
    <scope>NUCLEOTIDE SEQUENCE [LARGE SCALE GENOMIC DNA]</scope>
    <source>
        <strain evidence="8 9">MEAM1</strain>
    </source>
</reference>
<evidence type="ECO:0000256" key="1">
    <source>
        <dbReference type="ARBA" id="ARBA00001033"/>
    </source>
</evidence>
<comment type="catalytic activity">
    <reaction evidence="1 7">
        <text>a myo-inositol phosphate + H2O = myo-inositol + phosphate</text>
        <dbReference type="Rhea" id="RHEA:24056"/>
        <dbReference type="ChEBI" id="CHEBI:15377"/>
        <dbReference type="ChEBI" id="CHEBI:17268"/>
        <dbReference type="ChEBI" id="CHEBI:43474"/>
        <dbReference type="ChEBI" id="CHEBI:84139"/>
        <dbReference type="EC" id="3.1.3.25"/>
    </reaction>
</comment>
<dbReference type="PRINTS" id="PR00377">
    <property type="entry name" value="IMPHPHTASES"/>
</dbReference>
<dbReference type="Gene3D" id="3.40.190.80">
    <property type="match status" value="1"/>
</dbReference>
<evidence type="ECO:0000256" key="7">
    <source>
        <dbReference type="RuleBase" id="RU364068"/>
    </source>
</evidence>
<sequence length="263" mass="29473">MHPMLNIAIRATRKAGNFIAKCYETPSYNEENNEFVSFVQQQAAQRIIETIHQSYPTHIVTTKYDDAIPEKESDIKWIVDPINGINNFLKRLPHFSISVALRVKGRTEIAIIYDPIRNELFTTTRGQGAQLNGYRLRMNNKTKDLTGSTISTLLSIEQKKHSPHELSQLIMLLINKKMNFHCSGSSALDFAYVAAGRLDSFFAIAIKKQDFLGGEMLVSEAGGLVTDLSGGHDHEISENIIAAHPMMIKALLKAIGEIKMDKE</sequence>
<evidence type="ECO:0000313" key="8">
    <source>
        <dbReference type="EMBL" id="ASX26053.1"/>
    </source>
</evidence>
<keyword evidence="5" id="KW-0804">Transcription</keyword>
<dbReference type="PRINTS" id="PR01959">
    <property type="entry name" value="SBIMPHPHTASE"/>
</dbReference>
<evidence type="ECO:0000256" key="5">
    <source>
        <dbReference type="ARBA" id="ARBA00022814"/>
    </source>
</evidence>
<keyword evidence="4 7" id="KW-0378">Hydrolase</keyword>
<dbReference type="GO" id="GO:0008934">
    <property type="term" value="F:inositol monophosphate 1-phosphatase activity"/>
    <property type="evidence" value="ECO:0007669"/>
    <property type="project" value="InterPro"/>
</dbReference>
<organism evidence="8 9">
    <name type="scientific">Candidatus Hamiltonella defensa</name>
    <name type="common">Bemisia tabaci</name>
    <dbReference type="NCBI Taxonomy" id="672795"/>
    <lineage>
        <taxon>Bacteria</taxon>
        <taxon>Pseudomonadati</taxon>
        <taxon>Pseudomonadota</taxon>
        <taxon>Gammaproteobacteria</taxon>
        <taxon>Enterobacterales</taxon>
        <taxon>Enterobacteriaceae</taxon>
        <taxon>aphid secondary symbionts</taxon>
        <taxon>Candidatus Williamhamiltonella</taxon>
    </lineage>
</organism>
<keyword evidence="5" id="KW-0805">Transcription regulation</keyword>
<dbReference type="EMBL" id="CP016303">
    <property type="protein sequence ID" value="ASX26053.1"/>
    <property type="molecule type" value="Genomic_DNA"/>
</dbReference>
<dbReference type="EC" id="3.1.3.25" evidence="7"/>
<dbReference type="CDD" id="cd01639">
    <property type="entry name" value="IMPase"/>
    <property type="match status" value="1"/>
</dbReference>
<feature type="binding site" evidence="6">
    <location>
        <position position="80"/>
    </location>
    <ligand>
        <name>Mg(2+)</name>
        <dbReference type="ChEBI" id="CHEBI:18420"/>
        <label>1</label>
        <note>catalytic</note>
    </ligand>
</feature>
<dbReference type="RefSeq" id="WP_016856923.1">
    <property type="nucleotide sequence ID" value="NZ_CP016303.1"/>
</dbReference>
<dbReference type="GO" id="GO:0031564">
    <property type="term" value="P:transcription antitermination"/>
    <property type="evidence" value="ECO:0007669"/>
    <property type="project" value="UniProtKB-KW"/>
</dbReference>
<dbReference type="Proteomes" id="UP000216438">
    <property type="component" value="Chromosome"/>
</dbReference>
<dbReference type="Gene3D" id="3.30.540.10">
    <property type="entry name" value="Fructose-1,6-Bisphosphatase, subunit A, domain 1"/>
    <property type="match status" value="1"/>
</dbReference>
<dbReference type="InterPro" id="IPR022337">
    <property type="entry name" value="Inositol_monophosphatase_SuhB"/>
</dbReference>
<dbReference type="OrthoDB" id="9785695at2"/>
<comment type="cofactor">
    <cofactor evidence="2 6 7">
        <name>Mg(2+)</name>
        <dbReference type="ChEBI" id="CHEBI:18420"/>
    </cofactor>
</comment>
<name>A0A249DWX1_9ENTR</name>
<feature type="binding site" evidence="6">
    <location>
        <position position="210"/>
    </location>
    <ligand>
        <name>Mg(2+)</name>
        <dbReference type="ChEBI" id="CHEBI:18420"/>
        <label>1</label>
        <note>catalytic</note>
    </ligand>
</feature>
<dbReference type="AlphaFoldDB" id="A0A249DWX1"/>
<gene>
    <name evidence="8" type="ORF">BA171_02715</name>
</gene>
<accession>A0A249DWX1</accession>
<evidence type="ECO:0000256" key="2">
    <source>
        <dbReference type="ARBA" id="ARBA00001946"/>
    </source>
</evidence>
<dbReference type="GO" id="GO:0006020">
    <property type="term" value="P:inositol metabolic process"/>
    <property type="evidence" value="ECO:0007669"/>
    <property type="project" value="TreeGrafter"/>
</dbReference>
<evidence type="ECO:0000313" key="9">
    <source>
        <dbReference type="Proteomes" id="UP000216438"/>
    </source>
</evidence>
<feature type="binding site" evidence="6">
    <location>
        <position position="82"/>
    </location>
    <ligand>
        <name>Mg(2+)</name>
        <dbReference type="ChEBI" id="CHEBI:18420"/>
        <label>1</label>
        <note>catalytic</note>
    </ligand>
</feature>
<keyword evidence="5" id="KW-0889">Transcription antitermination</keyword>
<dbReference type="Pfam" id="PF00459">
    <property type="entry name" value="Inositol_P"/>
    <property type="match status" value="1"/>
</dbReference>
<dbReference type="InterPro" id="IPR033942">
    <property type="entry name" value="IMPase"/>
</dbReference>
<dbReference type="GO" id="GO:0007165">
    <property type="term" value="P:signal transduction"/>
    <property type="evidence" value="ECO:0007669"/>
    <property type="project" value="TreeGrafter"/>
</dbReference>
<dbReference type="InterPro" id="IPR000760">
    <property type="entry name" value="Inositol_monophosphatase-like"/>
</dbReference>
<evidence type="ECO:0000256" key="6">
    <source>
        <dbReference type="PIRSR" id="PIRSR600760-2"/>
    </source>
</evidence>
<keyword evidence="6 7" id="KW-0460">Magnesium</keyword>
<reference evidence="9" key="1">
    <citation type="submission" date="2016-06" db="EMBL/GenBank/DDBJ databases">
        <authorList>
            <person name="Chen W."/>
            <person name="Hasegawa D.K."/>
        </authorList>
    </citation>
    <scope>NUCLEOTIDE SEQUENCE [LARGE SCALE GENOMIC DNA]</scope>
    <source>
        <strain evidence="9">MEAM1</strain>
    </source>
</reference>
<dbReference type="GO" id="GO:0046872">
    <property type="term" value="F:metal ion binding"/>
    <property type="evidence" value="ECO:0007669"/>
    <property type="project" value="UniProtKB-KW"/>
</dbReference>
<evidence type="ECO:0000256" key="4">
    <source>
        <dbReference type="ARBA" id="ARBA00022801"/>
    </source>
</evidence>
<dbReference type="PANTHER" id="PTHR20854:SF4">
    <property type="entry name" value="INOSITOL-1-MONOPHOSPHATASE-RELATED"/>
    <property type="match status" value="1"/>
</dbReference>
<protein>
    <recommendedName>
        <fullName evidence="7">Inositol-1-monophosphatase</fullName>
        <ecNumber evidence="7">3.1.3.25</ecNumber>
    </recommendedName>
</protein>
<dbReference type="SUPFAM" id="SSF56655">
    <property type="entry name" value="Carbohydrate phosphatase"/>
    <property type="match status" value="1"/>
</dbReference>